<dbReference type="Pfam" id="PF07676">
    <property type="entry name" value="PD40"/>
    <property type="match status" value="2"/>
</dbReference>
<dbReference type="InterPro" id="IPR011659">
    <property type="entry name" value="WD40"/>
</dbReference>
<evidence type="ECO:0000256" key="1">
    <source>
        <dbReference type="ARBA" id="ARBA00022801"/>
    </source>
</evidence>
<gene>
    <name evidence="5" type="ORF">ABVQ20_10265</name>
</gene>
<feature type="signal peptide" evidence="3">
    <location>
        <begin position="1"/>
        <end position="30"/>
    </location>
</feature>
<feature type="domain" description="Peptidase S9 prolyl oligopeptidase catalytic" evidence="4">
    <location>
        <begin position="516"/>
        <end position="717"/>
    </location>
</feature>
<feature type="chain" id="PRO_5045807386" evidence="3">
    <location>
        <begin position="31"/>
        <end position="720"/>
    </location>
</feature>
<protein>
    <submittedName>
        <fullName evidence="5">S9 family peptidase</fullName>
        <ecNumber evidence="5">3.4.-.-</ecNumber>
    </submittedName>
</protein>
<dbReference type="SUPFAM" id="SSF82171">
    <property type="entry name" value="DPP6 N-terminal domain-like"/>
    <property type="match status" value="1"/>
</dbReference>
<organism evidence="5 6">
    <name type="scientific">Mesorhizobium shangrilense</name>
    <dbReference type="NCBI Taxonomy" id="460060"/>
    <lineage>
        <taxon>Bacteria</taxon>
        <taxon>Pseudomonadati</taxon>
        <taxon>Pseudomonadota</taxon>
        <taxon>Alphaproteobacteria</taxon>
        <taxon>Hyphomicrobiales</taxon>
        <taxon>Phyllobacteriaceae</taxon>
        <taxon>Mesorhizobium</taxon>
    </lineage>
</organism>
<dbReference type="PANTHER" id="PTHR42776:SF4">
    <property type="entry name" value="ACYLAMINO-ACID-RELEASING ENZYME"/>
    <property type="match status" value="1"/>
</dbReference>
<dbReference type="Pfam" id="PF00326">
    <property type="entry name" value="Peptidase_S9"/>
    <property type="match status" value="1"/>
</dbReference>
<accession>A0ABV2DBL6</accession>
<reference evidence="5 6" key="1">
    <citation type="submission" date="2024-06" db="EMBL/GenBank/DDBJ databases">
        <authorList>
            <person name="Kim D.-U."/>
        </authorList>
    </citation>
    <scope>NUCLEOTIDE SEQUENCE [LARGE SCALE GENOMIC DNA]</scope>
    <source>
        <strain evidence="5 6">KACC15460</strain>
    </source>
</reference>
<evidence type="ECO:0000313" key="5">
    <source>
        <dbReference type="EMBL" id="MET2827357.1"/>
    </source>
</evidence>
<dbReference type="SUPFAM" id="SSF53474">
    <property type="entry name" value="alpha/beta-Hydrolases"/>
    <property type="match status" value="1"/>
</dbReference>
<dbReference type="RefSeq" id="WP_354459387.1">
    <property type="nucleotide sequence ID" value="NZ_JBEWSZ010000001.1"/>
</dbReference>
<evidence type="ECO:0000313" key="6">
    <source>
        <dbReference type="Proteomes" id="UP001548832"/>
    </source>
</evidence>
<name>A0ABV2DBL6_9HYPH</name>
<keyword evidence="3" id="KW-0732">Signal</keyword>
<dbReference type="GO" id="GO:0016787">
    <property type="term" value="F:hydrolase activity"/>
    <property type="evidence" value="ECO:0007669"/>
    <property type="project" value="UniProtKB-KW"/>
</dbReference>
<dbReference type="Gene3D" id="2.120.10.30">
    <property type="entry name" value="TolB, C-terminal domain"/>
    <property type="match status" value="1"/>
</dbReference>
<proteinExistence type="predicted"/>
<dbReference type="InterPro" id="IPR011042">
    <property type="entry name" value="6-blade_b-propeller_TolB-like"/>
</dbReference>
<evidence type="ECO:0000259" key="4">
    <source>
        <dbReference type="Pfam" id="PF00326"/>
    </source>
</evidence>
<dbReference type="PANTHER" id="PTHR42776">
    <property type="entry name" value="SERINE PEPTIDASE S9 FAMILY MEMBER"/>
    <property type="match status" value="1"/>
</dbReference>
<dbReference type="Proteomes" id="UP001548832">
    <property type="component" value="Unassembled WGS sequence"/>
</dbReference>
<evidence type="ECO:0000256" key="3">
    <source>
        <dbReference type="SAM" id="SignalP"/>
    </source>
</evidence>
<evidence type="ECO:0000256" key="2">
    <source>
        <dbReference type="ARBA" id="ARBA00022825"/>
    </source>
</evidence>
<keyword evidence="2" id="KW-0645">Protease</keyword>
<keyword evidence="2" id="KW-0720">Serine protease</keyword>
<dbReference type="InterPro" id="IPR001375">
    <property type="entry name" value="Peptidase_S9_cat"/>
</dbReference>
<keyword evidence="6" id="KW-1185">Reference proteome</keyword>
<comment type="caution">
    <text evidence="5">The sequence shown here is derived from an EMBL/GenBank/DDBJ whole genome shotgun (WGS) entry which is preliminary data.</text>
</comment>
<sequence>MGGKRPYGFKQKACATLVVLLALCMNFGFAEDLNSIRIKNSKVLCPDRNLLLYNNHRRNVDLGDYDCIQPPTDLRVTSDGNYIAFVRANKVFVISSSNEPVFNEPEVSWSPRWDAQGHKLSYLLVDKNNDVYIIYIDIVNSSASVSKRIYIRSYFGDLNISPDGNRLLFSRAKLTAAIDKNIGARNARNPCVCSSQCPQAHDTYSLRSRQDCDPSAELKPIVINALQFKADGEGYVSENSQDRIFTQVLGSDALIQLTGDMPNGKAGLNEDSEPTWSPDGNRVAFIREYQNELRYRSEIWITSANDGKGGSAIRLTRASADRRSPAWSNDGKSIAYLSAEERHGPYAVRRLAIISVATQKEIILTHGSRQNVLAFRFSRDGKFIYYLYAKSGGQYLARVSLKTRNSEDLLSGDLFIASFDASYDNRPVVVMNALNTASEVYTVPSAGKFNSVTNFYGPYLDGLNVALKTHMSARAADGTVFDMFVTKPADFDPKRKYPAILNIHGGPQDEQFHFGFDIVSQLYAASGYIVIEPNPPGSLGQQQAVVSRIFRNWGCTDRPAVLSALDQVIAQGQVDSKKLFVTGYSYGGYMTNCVIGRAPTKFRAAASGAGGSFVAADFGPDMWLKWYMWELGAPWRHPRFYDALSPIRLVDKVRTPTIFLGGDADWNVPIYNSELMYQALKLKGIKSQLIVFPGQDHTNWSTERSRYYYSAVLDWFKIFQ</sequence>
<dbReference type="EMBL" id="JBEWSZ010000001">
    <property type="protein sequence ID" value="MET2827357.1"/>
    <property type="molecule type" value="Genomic_DNA"/>
</dbReference>
<dbReference type="EC" id="3.4.-.-" evidence="5"/>
<dbReference type="InterPro" id="IPR029058">
    <property type="entry name" value="AB_hydrolase_fold"/>
</dbReference>
<dbReference type="Gene3D" id="3.40.50.1820">
    <property type="entry name" value="alpha/beta hydrolase"/>
    <property type="match status" value="1"/>
</dbReference>
<keyword evidence="1 5" id="KW-0378">Hydrolase</keyword>